<feature type="transmembrane region" description="Helical" evidence="6">
    <location>
        <begin position="343"/>
        <end position="362"/>
    </location>
</feature>
<feature type="transmembrane region" description="Helical" evidence="6">
    <location>
        <begin position="726"/>
        <end position="743"/>
    </location>
</feature>
<dbReference type="EMBL" id="OY660879">
    <property type="protein sequence ID" value="CAJ1075095.1"/>
    <property type="molecule type" value="Genomic_DNA"/>
</dbReference>
<feature type="domain" description="TMC" evidence="8">
    <location>
        <begin position="543"/>
        <end position="649"/>
    </location>
</feature>
<evidence type="ECO:0000256" key="6">
    <source>
        <dbReference type="RuleBase" id="RU310713"/>
    </source>
</evidence>
<keyword evidence="3 6" id="KW-0812">Transmembrane</keyword>
<comment type="similarity">
    <text evidence="2 6">Belongs to the TMC family.</text>
</comment>
<dbReference type="InterPro" id="IPR038900">
    <property type="entry name" value="TMC"/>
</dbReference>
<feature type="coiled-coil region" evidence="7">
    <location>
        <begin position="746"/>
        <end position="773"/>
    </location>
</feature>
<reference evidence="9" key="1">
    <citation type="submission" date="2023-08" db="EMBL/GenBank/DDBJ databases">
        <authorList>
            <person name="Alioto T."/>
            <person name="Alioto T."/>
            <person name="Gomez Garrido J."/>
        </authorList>
    </citation>
    <scope>NUCLEOTIDE SEQUENCE</scope>
</reference>
<accession>A0AAV1GN46</accession>
<evidence type="ECO:0000313" key="9">
    <source>
        <dbReference type="EMBL" id="CAJ1075095.1"/>
    </source>
</evidence>
<proteinExistence type="inferred from homology"/>
<dbReference type="Pfam" id="PF07810">
    <property type="entry name" value="TMC"/>
    <property type="match status" value="1"/>
</dbReference>
<name>A0AAV1GN46_XYRNO</name>
<feature type="transmembrane region" description="Helical" evidence="6">
    <location>
        <begin position="651"/>
        <end position="676"/>
    </location>
</feature>
<comment type="subcellular location">
    <subcellularLocation>
        <location evidence="1 6">Membrane</location>
        <topology evidence="1 6">Multi-pass membrane protein</topology>
    </subcellularLocation>
</comment>
<dbReference type="GO" id="GO:0008381">
    <property type="term" value="F:mechanosensitive monoatomic ion channel activity"/>
    <property type="evidence" value="ECO:0007669"/>
    <property type="project" value="TreeGrafter"/>
</dbReference>
<feature type="transmembrane region" description="Helical" evidence="6">
    <location>
        <begin position="472"/>
        <end position="494"/>
    </location>
</feature>
<dbReference type="GO" id="GO:0005886">
    <property type="term" value="C:plasma membrane"/>
    <property type="evidence" value="ECO:0007669"/>
    <property type="project" value="InterPro"/>
</dbReference>
<dbReference type="AlphaFoldDB" id="A0AAV1GN46"/>
<dbReference type="PANTHER" id="PTHR23302">
    <property type="entry name" value="TRANSMEMBRANE CHANNEL-RELATED"/>
    <property type="match status" value="1"/>
</dbReference>
<evidence type="ECO:0000256" key="4">
    <source>
        <dbReference type="ARBA" id="ARBA00022989"/>
    </source>
</evidence>
<feature type="transmembrane region" description="Helical" evidence="6">
    <location>
        <begin position="506"/>
        <end position="529"/>
    </location>
</feature>
<feature type="transmembrane region" description="Helical" evidence="6">
    <location>
        <begin position="555"/>
        <end position="574"/>
    </location>
</feature>
<dbReference type="InterPro" id="IPR012496">
    <property type="entry name" value="TMC_dom"/>
</dbReference>
<evidence type="ECO:0000256" key="5">
    <source>
        <dbReference type="ARBA" id="ARBA00023136"/>
    </source>
</evidence>
<evidence type="ECO:0000313" key="10">
    <source>
        <dbReference type="Proteomes" id="UP001178508"/>
    </source>
</evidence>
<dbReference type="Proteomes" id="UP001178508">
    <property type="component" value="Chromosome 16"/>
</dbReference>
<feature type="transmembrane region" description="Helical" evidence="6">
    <location>
        <begin position="240"/>
        <end position="262"/>
    </location>
</feature>
<protein>
    <recommendedName>
        <fullName evidence="6">Transmembrane channel-like protein</fullName>
    </recommendedName>
</protein>
<organism evidence="9 10">
    <name type="scientific">Xyrichtys novacula</name>
    <name type="common">Pearly razorfish</name>
    <name type="synonym">Hemipteronotus novacula</name>
    <dbReference type="NCBI Taxonomy" id="13765"/>
    <lineage>
        <taxon>Eukaryota</taxon>
        <taxon>Metazoa</taxon>
        <taxon>Chordata</taxon>
        <taxon>Craniata</taxon>
        <taxon>Vertebrata</taxon>
        <taxon>Euteleostomi</taxon>
        <taxon>Actinopterygii</taxon>
        <taxon>Neopterygii</taxon>
        <taxon>Teleostei</taxon>
        <taxon>Neoteleostei</taxon>
        <taxon>Acanthomorphata</taxon>
        <taxon>Eupercaria</taxon>
        <taxon>Labriformes</taxon>
        <taxon>Labridae</taxon>
        <taxon>Xyrichtys</taxon>
    </lineage>
</organism>
<evidence type="ECO:0000256" key="2">
    <source>
        <dbReference type="ARBA" id="ARBA00006510"/>
    </source>
</evidence>
<sequence>MAHSESFRVNMSQEEDLDYENMEVDELGQDPAASSEGCPETIQMDILRKASWSTSSSDTESGTLDMEQMTLRRNCWSAATLKVLSSMPSRTTGPHTAAVISQCNRRQTTFQEPSQPFRPNQDGFAPGDMEEINTEESKIEQLASNLKGVSVSEGMRKLRAMPLSLLDKKKVRQLAFRGVAESSLISRNIPCYSRLRVYMSRTWRNCMFNCLPVLASLKLWHSPMKTLSGRFGTGVLSYFLFLRTLLLFNLLLFVINGLFLVFPQAVHPPPPLTDSDADDFSALELLSGTGYLSQSLMFYGYYTNDYVHTCRAAGLSRSSTDVSYHLPICEKDELQIVPYSIPAAYFFTIPIAFFIICIFLVYSVSKSFGRSFQVLKSNGNLAVKVFCSWDFKVSKEISVMLQSEKISTQLKELLSEMISGENEKSCTQRLCCLIVHLVAWTLCLASITLGTTGVHFLSENYIKHSNFQETELLLLSAVVSGVNLLLPGLFNLCAWIEKHDSPSIRVYVSIFRNLLLKVSIVAVLCYRWLGRIAVKPESRGLQCWESFVGQELYRLLLMDFVFNVIYTFLGEFLWRLFSKRVLRKNRKPVFDIARNVLELIYGQTLTWIGVLFAPLLPAVQIIKLFVLFYMKKSSLLLNCQASRKPWRASQMTTLFISLLCFPSFLGAAVSVTYAIWTTKPSSNCGPFRNLTTMFESGQLWAKELKGSHPILSWLSWAYNSLLENPLILFLATGVFLMVIYFQVQVVDGQKRIINQLEKQIENEGKDKKFLITQLQGLSDQSSPVPPHR</sequence>
<feature type="transmembrane region" description="Helical" evidence="6">
    <location>
        <begin position="430"/>
        <end position="452"/>
    </location>
</feature>
<keyword evidence="10" id="KW-1185">Reference proteome</keyword>
<keyword evidence="4 6" id="KW-1133">Transmembrane helix</keyword>
<evidence type="ECO:0000256" key="7">
    <source>
        <dbReference type="SAM" id="Coils"/>
    </source>
</evidence>
<dbReference type="PANTHER" id="PTHR23302:SF4">
    <property type="entry name" value="TRANSMEMBRANE CHANNEL-LIKE PROTEIN 6"/>
    <property type="match status" value="1"/>
</dbReference>
<evidence type="ECO:0000256" key="3">
    <source>
        <dbReference type="ARBA" id="ARBA00022692"/>
    </source>
</evidence>
<evidence type="ECO:0000256" key="1">
    <source>
        <dbReference type="ARBA" id="ARBA00004141"/>
    </source>
</evidence>
<keyword evidence="7" id="KW-0175">Coiled coil</keyword>
<keyword evidence="5 6" id="KW-0472">Membrane</keyword>
<gene>
    <name evidence="9" type="ORF">XNOV1_A027543</name>
</gene>
<evidence type="ECO:0000259" key="8">
    <source>
        <dbReference type="Pfam" id="PF07810"/>
    </source>
</evidence>